<feature type="transmembrane region" description="Helical" evidence="13">
    <location>
        <begin position="135"/>
        <end position="161"/>
    </location>
</feature>
<keyword evidence="18" id="KW-1185">Reference proteome</keyword>
<keyword evidence="4" id="KW-0762">Sugar transport</keyword>
<feature type="transmembrane region" description="Helical" evidence="13">
    <location>
        <begin position="342"/>
        <end position="365"/>
    </location>
</feature>
<evidence type="ECO:0000256" key="1">
    <source>
        <dbReference type="ARBA" id="ARBA00004651"/>
    </source>
</evidence>
<evidence type="ECO:0000256" key="3">
    <source>
        <dbReference type="ARBA" id="ARBA00022475"/>
    </source>
</evidence>
<dbReference type="RefSeq" id="WP_227707942.1">
    <property type="nucleotide sequence ID" value="NZ_JAJEQX010000017.1"/>
</dbReference>
<dbReference type="InterPro" id="IPR011055">
    <property type="entry name" value="Dup_hybrid_motif"/>
</dbReference>
<protein>
    <submittedName>
        <fullName evidence="17">Glucose PTS transporter subunit IIA</fullName>
    </submittedName>
</protein>
<evidence type="ECO:0000256" key="4">
    <source>
        <dbReference type="ARBA" id="ARBA00022597"/>
    </source>
</evidence>
<dbReference type="InterPro" id="IPR003352">
    <property type="entry name" value="PTS_EIIC"/>
</dbReference>
<evidence type="ECO:0000259" key="14">
    <source>
        <dbReference type="PROSITE" id="PS51093"/>
    </source>
</evidence>
<proteinExistence type="predicted"/>
<keyword evidence="2" id="KW-0813">Transport</keyword>
<feature type="transmembrane region" description="Helical" evidence="13">
    <location>
        <begin position="94"/>
        <end position="115"/>
    </location>
</feature>
<keyword evidence="6" id="KW-0598">Phosphotransferase system</keyword>
<dbReference type="Pfam" id="PF00367">
    <property type="entry name" value="PTS_EIIB"/>
    <property type="match status" value="1"/>
</dbReference>
<reference evidence="17 18" key="1">
    <citation type="submission" date="2021-10" db="EMBL/GenBank/DDBJ databases">
        <title>Anaerobic single-cell dispensing facilitates the cultivation of human gut bacteria.</title>
        <authorList>
            <person name="Afrizal A."/>
        </authorList>
    </citation>
    <scope>NUCLEOTIDE SEQUENCE [LARGE SCALE GENOMIC DNA]</scope>
    <source>
        <strain evidence="17 18">CLA-AA-H200</strain>
    </source>
</reference>
<evidence type="ECO:0000313" key="18">
    <source>
        <dbReference type="Proteomes" id="UP001198151"/>
    </source>
</evidence>
<dbReference type="Pfam" id="PF02378">
    <property type="entry name" value="PTS_EIIC"/>
    <property type="match status" value="1"/>
</dbReference>
<keyword evidence="5" id="KW-0808">Transferase</keyword>
<feature type="transmembrane region" description="Helical" evidence="13">
    <location>
        <begin position="12"/>
        <end position="36"/>
    </location>
</feature>
<name>A0ABS8FXM1_9FIRM</name>
<keyword evidence="8" id="KW-0418">Kinase</keyword>
<feature type="active site" description="Phosphocysteine intermediate; for EIIB activity" evidence="11">
    <location>
        <position position="486"/>
    </location>
</feature>
<comment type="subcellular location">
    <subcellularLocation>
        <location evidence="1">Cell membrane</location>
        <topology evidence="1">Multi-pass membrane protein</topology>
    </subcellularLocation>
</comment>
<dbReference type="InterPro" id="IPR050429">
    <property type="entry name" value="PTS_Glucose_EIICBA"/>
</dbReference>
<dbReference type="PANTHER" id="PTHR30009">
    <property type="entry name" value="CYTOCHROME C-TYPE SYNTHESIS PROTEIN AND PTS TRANSMEMBRANE COMPONENT"/>
    <property type="match status" value="1"/>
</dbReference>
<feature type="transmembrane region" description="Helical" evidence="13">
    <location>
        <begin position="289"/>
        <end position="308"/>
    </location>
</feature>
<dbReference type="PROSITE" id="PS51103">
    <property type="entry name" value="PTS_EIIC_TYPE_1"/>
    <property type="match status" value="1"/>
</dbReference>
<keyword evidence="9 13" id="KW-1133">Transmembrane helix</keyword>
<evidence type="ECO:0000256" key="11">
    <source>
        <dbReference type="PROSITE-ProRule" id="PRU00421"/>
    </source>
</evidence>
<dbReference type="SUPFAM" id="SSF55604">
    <property type="entry name" value="Glucose permease domain IIB"/>
    <property type="match status" value="1"/>
</dbReference>
<feature type="transmembrane region" description="Helical" evidence="13">
    <location>
        <begin position="56"/>
        <end position="82"/>
    </location>
</feature>
<dbReference type="NCBIfam" id="TIGR00826">
    <property type="entry name" value="EIIB_glc"/>
    <property type="match status" value="1"/>
</dbReference>
<feature type="transmembrane region" description="Helical" evidence="13">
    <location>
        <begin position="242"/>
        <end position="263"/>
    </location>
</feature>
<dbReference type="Proteomes" id="UP001198151">
    <property type="component" value="Unassembled WGS sequence"/>
</dbReference>
<evidence type="ECO:0000256" key="5">
    <source>
        <dbReference type="ARBA" id="ARBA00022679"/>
    </source>
</evidence>
<gene>
    <name evidence="17" type="ORF">LKD70_10275</name>
</gene>
<feature type="domain" description="PTS EIIC type-1" evidence="16">
    <location>
        <begin position="3"/>
        <end position="432"/>
    </location>
</feature>
<feature type="transmembrane region" description="Helical" evidence="13">
    <location>
        <begin position="398"/>
        <end position="420"/>
    </location>
</feature>
<dbReference type="NCBIfam" id="TIGR00830">
    <property type="entry name" value="PTBA"/>
    <property type="match status" value="1"/>
</dbReference>
<dbReference type="Pfam" id="PF00358">
    <property type="entry name" value="PTS_EIIA_1"/>
    <property type="match status" value="1"/>
</dbReference>
<accession>A0ABS8FXM1</accession>
<dbReference type="Gene3D" id="2.70.70.10">
    <property type="entry name" value="Glucose Permease (Domain IIA)"/>
    <property type="match status" value="1"/>
</dbReference>
<evidence type="ECO:0000256" key="7">
    <source>
        <dbReference type="ARBA" id="ARBA00022692"/>
    </source>
</evidence>
<evidence type="ECO:0000259" key="16">
    <source>
        <dbReference type="PROSITE" id="PS51103"/>
    </source>
</evidence>
<feature type="transmembrane region" description="Helical" evidence="13">
    <location>
        <begin position="182"/>
        <end position="202"/>
    </location>
</feature>
<dbReference type="Gene3D" id="3.30.1360.60">
    <property type="entry name" value="Glucose permease domain IIB"/>
    <property type="match status" value="1"/>
</dbReference>
<dbReference type="InterPro" id="IPR001996">
    <property type="entry name" value="PTS_IIB_1"/>
</dbReference>
<dbReference type="InterPro" id="IPR001127">
    <property type="entry name" value="PTS_EIIA_1_perm"/>
</dbReference>
<dbReference type="CDD" id="cd00212">
    <property type="entry name" value="PTS_IIB_glc"/>
    <property type="match status" value="1"/>
</dbReference>
<dbReference type="PANTHER" id="PTHR30009:SF24">
    <property type="entry name" value="PTS SYSTEM, IIBC COMPONENT"/>
    <property type="match status" value="1"/>
</dbReference>
<evidence type="ECO:0000259" key="15">
    <source>
        <dbReference type="PROSITE" id="PS51098"/>
    </source>
</evidence>
<keyword evidence="10 13" id="KW-0472">Membrane</keyword>
<comment type="caution">
    <text evidence="17">The sequence shown here is derived from an EMBL/GenBank/DDBJ whole genome shotgun (WGS) entry which is preliminary data.</text>
</comment>
<dbReference type="InterPro" id="IPR036878">
    <property type="entry name" value="Glu_permease_IIB"/>
</dbReference>
<dbReference type="PROSITE" id="PS51098">
    <property type="entry name" value="PTS_EIIB_TYPE_1"/>
    <property type="match status" value="1"/>
</dbReference>
<evidence type="ECO:0000256" key="6">
    <source>
        <dbReference type="ARBA" id="ARBA00022683"/>
    </source>
</evidence>
<organism evidence="17 18">
    <name type="scientific">Ruminococcus turbiniformis</name>
    <dbReference type="NCBI Taxonomy" id="2881258"/>
    <lineage>
        <taxon>Bacteria</taxon>
        <taxon>Bacillati</taxon>
        <taxon>Bacillota</taxon>
        <taxon>Clostridia</taxon>
        <taxon>Eubacteriales</taxon>
        <taxon>Oscillospiraceae</taxon>
        <taxon>Ruminococcus</taxon>
    </lineage>
</organism>
<feature type="transmembrane region" description="Helical" evidence="13">
    <location>
        <begin position="372"/>
        <end position="392"/>
    </location>
</feature>
<evidence type="ECO:0000256" key="8">
    <source>
        <dbReference type="ARBA" id="ARBA00022777"/>
    </source>
</evidence>
<evidence type="ECO:0000256" key="2">
    <source>
        <dbReference type="ARBA" id="ARBA00022448"/>
    </source>
</evidence>
<evidence type="ECO:0000256" key="9">
    <source>
        <dbReference type="ARBA" id="ARBA00022989"/>
    </source>
</evidence>
<dbReference type="EMBL" id="JAJEQX010000017">
    <property type="protein sequence ID" value="MCC2254800.1"/>
    <property type="molecule type" value="Genomic_DNA"/>
</dbReference>
<evidence type="ECO:0000256" key="10">
    <source>
        <dbReference type="ARBA" id="ARBA00023136"/>
    </source>
</evidence>
<dbReference type="InterPro" id="IPR018113">
    <property type="entry name" value="PTrfase_EIIB_Cys"/>
</dbReference>
<evidence type="ECO:0000313" key="17">
    <source>
        <dbReference type="EMBL" id="MCC2254800.1"/>
    </source>
</evidence>
<evidence type="ECO:0000256" key="13">
    <source>
        <dbReference type="SAM" id="Phobius"/>
    </source>
</evidence>
<keyword evidence="3" id="KW-1003">Cell membrane</keyword>
<evidence type="ECO:0000256" key="12">
    <source>
        <dbReference type="SAM" id="MobiDB-lite"/>
    </source>
</evidence>
<dbReference type="PROSITE" id="PS51093">
    <property type="entry name" value="PTS_EIIA_TYPE_1"/>
    <property type="match status" value="1"/>
</dbReference>
<feature type="domain" description="PTS EIIA type-1" evidence="14">
    <location>
        <begin position="623"/>
        <end position="727"/>
    </location>
</feature>
<dbReference type="SUPFAM" id="SSF51261">
    <property type="entry name" value="Duplicated hybrid motif"/>
    <property type="match status" value="1"/>
</dbReference>
<dbReference type="InterPro" id="IPR013013">
    <property type="entry name" value="PTS_EIIC_1"/>
</dbReference>
<feature type="region of interest" description="Disordered" evidence="12">
    <location>
        <begin position="559"/>
        <end position="585"/>
    </location>
</feature>
<feature type="domain" description="PTS EIIB type-1" evidence="15">
    <location>
        <begin position="464"/>
        <end position="545"/>
    </location>
</feature>
<sequence>MKDKIFGVLQRVGRSFMLPIAILPVAGLLLGVGSSFTNATMIETYGLQGILGDGTLLHALLTIMSSAGSVIFDNLPLIFAVGVAIGMAKKEKEVAALAAMISFFVMHVCINAMLVLNGDILADGTIAEHVLDGTIASVCGIQSLQMGVFGGIVVGLGVAALHNRFYKIQLPNALSFFGGSRFVPIISTITYVAVGIGMYFVWPVVQDGIYALGGLVTGTGYLGTLIFGIIKRALIPFGLHHVFYLPFWQTAVGGTMEVAGQLVQGGQNIFFAQLADPSTVHFSADATRYFSGEFIFMIFGLPGAALAMYRCAKPEKKKQAGGLLLSASLASMMTGITEPIEFSFLFVAPMLFVVQVILAGAAYMIAHMLNIAVGLTFSGGFLDLLLFGILQGNEKTSWLLIIPAGIIYFILYYVIFTFLIKKFNLKTPGREDDDTETKLYTKADYRARKEGGADTEGGAAAAGDEKSVLITRGLGGKKNISDVDCCATRLRCTVVKPELVNEDILRATSPSGIIRKGQGIQVIYGPSVAVIESNLEDYLETAPDEEYIAETAVEAGAAGGAQGAADGTSGKADGASEEAPGAVSGAGVNPAADAAAGKGAVKVKKVILSPVSGEAAPITEASDEAFAGKMMGDGYIVRPAEGMTYAPEDATVSFVFPSKHAVGLMSDDGVEYLIHIGVDTVNLNGEGFTAFVKDGDRVKKGDRLIGFDIEYIKEHAKSDECIIVFTSLQEGEEIRMAKAGRVEKLDETAEIVSFD</sequence>
<feature type="transmembrane region" description="Helical" evidence="13">
    <location>
        <begin position="208"/>
        <end position="230"/>
    </location>
</feature>
<keyword evidence="7 13" id="KW-0812">Transmembrane</keyword>